<organism evidence="1 2">
    <name type="scientific">Zosterops lateralis melanops</name>
    <dbReference type="NCBI Taxonomy" id="1220523"/>
    <lineage>
        <taxon>Eukaryota</taxon>
        <taxon>Metazoa</taxon>
        <taxon>Chordata</taxon>
        <taxon>Craniata</taxon>
        <taxon>Vertebrata</taxon>
        <taxon>Euteleostomi</taxon>
        <taxon>Archelosauria</taxon>
        <taxon>Archosauria</taxon>
        <taxon>Dinosauria</taxon>
        <taxon>Saurischia</taxon>
        <taxon>Theropoda</taxon>
        <taxon>Coelurosauria</taxon>
        <taxon>Aves</taxon>
        <taxon>Neognathae</taxon>
        <taxon>Neoaves</taxon>
        <taxon>Telluraves</taxon>
        <taxon>Australaves</taxon>
        <taxon>Passeriformes</taxon>
        <taxon>Sylvioidea</taxon>
        <taxon>Zosteropidae</taxon>
        <taxon>Zosterops</taxon>
    </lineage>
</organism>
<reference evidence="1" key="1">
    <citation type="submission" date="2025-08" db="UniProtKB">
        <authorList>
            <consortium name="Ensembl"/>
        </authorList>
    </citation>
    <scope>IDENTIFICATION</scope>
</reference>
<dbReference type="Proteomes" id="UP000694401">
    <property type="component" value="Unassembled WGS sequence"/>
</dbReference>
<name>A0A8D2QU10_ZOSLA</name>
<evidence type="ECO:0000313" key="1">
    <source>
        <dbReference type="Ensembl" id="ENSZLMP00000017856.1"/>
    </source>
</evidence>
<sequence>MVLPSKAALGCRLSQSKSTDLYSDPKSVFPFLKPLFYLIFWKLCSFKKDRSSVRKLQSVYTKQKSVFQTKSNRKLCKDPQQKTKLQSQIMNLEIAALLDISSPSCPFLQIPGLCKLGTYKT</sequence>
<protein>
    <submittedName>
        <fullName evidence="1">Uncharacterized protein</fullName>
    </submittedName>
</protein>
<accession>A0A8D2QU10</accession>
<keyword evidence="2" id="KW-1185">Reference proteome</keyword>
<proteinExistence type="predicted"/>
<dbReference type="AlphaFoldDB" id="A0A8D2QU10"/>
<dbReference type="Ensembl" id="ENSZLMT00000018355.1">
    <property type="protein sequence ID" value="ENSZLMP00000017856.1"/>
    <property type="gene ID" value="ENSZLMG00000012386.1"/>
</dbReference>
<reference evidence="1" key="2">
    <citation type="submission" date="2025-09" db="UniProtKB">
        <authorList>
            <consortium name="Ensembl"/>
        </authorList>
    </citation>
    <scope>IDENTIFICATION</scope>
</reference>
<evidence type="ECO:0000313" key="2">
    <source>
        <dbReference type="Proteomes" id="UP000694401"/>
    </source>
</evidence>